<dbReference type="InterPro" id="IPR003607">
    <property type="entry name" value="HD/PDEase_dom"/>
</dbReference>
<evidence type="ECO:0000256" key="4">
    <source>
        <dbReference type="PIRSR" id="PIRSR623088-3"/>
    </source>
</evidence>
<dbReference type="PROSITE" id="PS51845">
    <property type="entry name" value="PDEASE_I_2"/>
    <property type="match status" value="1"/>
</dbReference>
<organism evidence="8 9">
    <name type="scientific">Geranomyces variabilis</name>
    <dbReference type="NCBI Taxonomy" id="109894"/>
    <lineage>
        <taxon>Eukaryota</taxon>
        <taxon>Fungi</taxon>
        <taxon>Fungi incertae sedis</taxon>
        <taxon>Chytridiomycota</taxon>
        <taxon>Chytridiomycota incertae sedis</taxon>
        <taxon>Chytridiomycetes</taxon>
        <taxon>Spizellomycetales</taxon>
        <taxon>Powellomycetaceae</taxon>
        <taxon>Geranomyces</taxon>
    </lineage>
</organism>
<feature type="compositionally biased region" description="Low complexity" evidence="6">
    <location>
        <begin position="706"/>
        <end position="716"/>
    </location>
</feature>
<feature type="region of interest" description="Disordered" evidence="6">
    <location>
        <begin position="795"/>
        <end position="830"/>
    </location>
</feature>
<dbReference type="SMART" id="SM00471">
    <property type="entry name" value="HDc"/>
    <property type="match status" value="1"/>
</dbReference>
<evidence type="ECO:0000256" key="1">
    <source>
        <dbReference type="ARBA" id="ARBA00022723"/>
    </source>
</evidence>
<accession>A0AAD5TEV3</accession>
<feature type="region of interest" description="Disordered" evidence="6">
    <location>
        <begin position="513"/>
        <end position="532"/>
    </location>
</feature>
<protein>
    <recommendedName>
        <fullName evidence="5">Phosphodiesterase</fullName>
        <ecNumber evidence="5">3.1.4.-</ecNumber>
    </recommendedName>
</protein>
<dbReference type="GO" id="GO:0007165">
    <property type="term" value="P:signal transduction"/>
    <property type="evidence" value="ECO:0007669"/>
    <property type="project" value="InterPro"/>
</dbReference>
<evidence type="ECO:0000256" key="3">
    <source>
        <dbReference type="PIRSR" id="PIRSR623088-1"/>
    </source>
</evidence>
<dbReference type="GO" id="GO:0046872">
    <property type="term" value="F:metal ion binding"/>
    <property type="evidence" value="ECO:0007669"/>
    <property type="project" value="UniProtKB-KW"/>
</dbReference>
<feature type="domain" description="PDEase" evidence="7">
    <location>
        <begin position="90"/>
        <end position="582"/>
    </location>
</feature>
<evidence type="ECO:0000313" key="9">
    <source>
        <dbReference type="Proteomes" id="UP001212152"/>
    </source>
</evidence>
<keyword evidence="1 4" id="KW-0479">Metal-binding</keyword>
<feature type="active site" description="Proton donor" evidence="3">
    <location>
        <position position="172"/>
    </location>
</feature>
<feature type="region of interest" description="Disordered" evidence="6">
    <location>
        <begin position="1"/>
        <end position="54"/>
    </location>
</feature>
<feature type="binding site" evidence="4">
    <location>
        <position position="215"/>
    </location>
    <ligand>
        <name>Zn(2+)</name>
        <dbReference type="ChEBI" id="CHEBI:29105"/>
        <label>2</label>
    </ligand>
</feature>
<dbReference type="EC" id="3.1.4.-" evidence="5"/>
<dbReference type="PRINTS" id="PR00387">
    <property type="entry name" value="PDIESTERASE1"/>
</dbReference>
<feature type="compositionally biased region" description="Gly residues" evidence="6">
    <location>
        <begin position="819"/>
        <end position="830"/>
    </location>
</feature>
<dbReference type="SUPFAM" id="SSF109604">
    <property type="entry name" value="HD-domain/PDEase-like"/>
    <property type="match status" value="2"/>
</dbReference>
<comment type="similarity">
    <text evidence="5">Belongs to the cyclic nucleotide phosphodiesterase family.</text>
</comment>
<proteinExistence type="inferred from homology"/>
<feature type="region of interest" description="Disordered" evidence="6">
    <location>
        <begin position="905"/>
        <end position="944"/>
    </location>
</feature>
<dbReference type="InterPro" id="IPR002073">
    <property type="entry name" value="PDEase_catalytic_dom"/>
</dbReference>
<dbReference type="Pfam" id="PF00233">
    <property type="entry name" value="PDEase_I"/>
    <property type="match status" value="2"/>
</dbReference>
<evidence type="ECO:0000256" key="6">
    <source>
        <dbReference type="SAM" id="MobiDB-lite"/>
    </source>
</evidence>
<dbReference type="CDD" id="cd00077">
    <property type="entry name" value="HDc"/>
    <property type="match status" value="1"/>
</dbReference>
<feature type="region of interest" description="Disordered" evidence="6">
    <location>
        <begin position="581"/>
        <end position="603"/>
    </location>
</feature>
<comment type="cofactor">
    <cofactor evidence="5">
        <name>a divalent metal cation</name>
        <dbReference type="ChEBI" id="CHEBI:60240"/>
    </cofactor>
    <text evidence="5">Binds 2 divalent metal cations per subunit. Site 1 may preferentially bind zinc ions, while site 2 has a preference for magnesium and/or manganese ions.</text>
</comment>
<feature type="binding site" evidence="4">
    <location>
        <position position="214"/>
    </location>
    <ligand>
        <name>Zn(2+)</name>
        <dbReference type="ChEBI" id="CHEBI:29105"/>
        <label>1</label>
    </ligand>
</feature>
<dbReference type="PROSITE" id="PS00126">
    <property type="entry name" value="PDEASE_I_1"/>
    <property type="match status" value="1"/>
</dbReference>
<evidence type="ECO:0000313" key="8">
    <source>
        <dbReference type="EMBL" id="KAJ3171896.1"/>
    </source>
</evidence>
<keyword evidence="2 5" id="KW-0378">Hydrolase</keyword>
<feature type="binding site" evidence="4">
    <location>
        <position position="488"/>
    </location>
    <ligand>
        <name>Zn(2+)</name>
        <dbReference type="ChEBI" id="CHEBI:29105"/>
        <label>1</label>
    </ligand>
</feature>
<sequence length="944" mass="99466">MQQQQQQPSHIYIEHDDEGDSHLKRRGSARRSVNSHAEDNARAAYTYEDDDHDVLDDDNDDPHAALLRLAPPPALYMLPLAFPVEEYSIAGCDRLSDADRATVHRIMCEFSEGTLSQLGMDFKVWDWTKPEMYGLLLGMFVKNGLVPNSATLCGLLNFVIDMADGYLDNPYHSFLHAVDVTYMVYYSLVDLALAAELAFTTVDFVSLLIAALAHDVLHPGVNNLFHVNAKTDLALRYRNKSVLERQSCDHLSFLLQKHTFLTDLLYGELAGAGSDPATLIESIAIEAILNTDMCHHFGLLEKLSSTTEEVIGTPGASEEDLAADSDMSEEALVDHSSHTCSHDCAKDLIHAHPRHYHPSASEIELATDTVINTLANASIDDAPVQAPSPLQQHHLPCSPTRTMTPVQFLLSTAEMTHVTASPEGIVPGQLPAVECERGRDLPVITAASMQSIGTLDSYEGDPGPRRTSLPLSKHQRQQMINVILHAADISNAARPAEICRRWSDMVVEEFLSQGDQEKARSIPVSPNMDRESSNPVQMAFEFNTYVARPYFEILSELLPATKPFIENLIANRTRWEEMGASSAPKVEISPPKPANEADAAAAMTEPADAAAAAAAAAAGGAGGGGGGSGVGEMDVTPRGRRLSLAAGTIEIPQAFDIYVMNAARRYRNRYKTSRSLSSGRSRGILPISSLSSSMWTVGSSGGSMHGSGDSLHSSGGAPDFARNAKQFLRHSHDILSQSIDELSSPTAGSWAGAGGGGGGGGGAGAGSSGSAIGSGTTNLNGSVMGSGVGGSGSIGGGLGDAGGSRGGNNTNSTNSMHDGSGGGGGGGGGAGGALAATTLSLFGSKKWFPQRRCMSMDAQSSDHGGQIFQRWHNGLRPGNVGTPLPPLPSTAGGLNVASEMDELATLLPLPSTPNQSAAPPSGLQPPLTSAPTPQRDVEVEASAT</sequence>
<dbReference type="AlphaFoldDB" id="A0AAD5TEV3"/>
<feature type="compositionally biased region" description="Gly residues" evidence="6">
    <location>
        <begin position="751"/>
        <end position="767"/>
    </location>
</feature>
<gene>
    <name evidence="8" type="ORF">HDU87_008214</name>
</gene>
<feature type="region of interest" description="Disordered" evidence="6">
    <location>
        <begin position="696"/>
        <end position="718"/>
    </location>
</feature>
<dbReference type="GO" id="GO:0004114">
    <property type="term" value="F:3',5'-cyclic-nucleotide phosphodiesterase activity"/>
    <property type="evidence" value="ECO:0007669"/>
    <property type="project" value="InterPro"/>
</dbReference>
<dbReference type="InterPro" id="IPR023088">
    <property type="entry name" value="PDEase"/>
</dbReference>
<feature type="compositionally biased region" description="Low complexity" evidence="6">
    <location>
        <begin position="594"/>
        <end position="603"/>
    </location>
</feature>
<evidence type="ECO:0000259" key="7">
    <source>
        <dbReference type="PROSITE" id="PS51845"/>
    </source>
</evidence>
<dbReference type="Gene3D" id="1.10.1300.10">
    <property type="entry name" value="3'5'-cyclic nucleotide phosphodiesterase, catalytic domain"/>
    <property type="match status" value="2"/>
</dbReference>
<feature type="compositionally biased region" description="Gly residues" evidence="6">
    <location>
        <begin position="795"/>
        <end position="806"/>
    </location>
</feature>
<dbReference type="EMBL" id="JADGJQ010000082">
    <property type="protein sequence ID" value="KAJ3171896.1"/>
    <property type="molecule type" value="Genomic_DNA"/>
</dbReference>
<dbReference type="PANTHER" id="PTHR11347">
    <property type="entry name" value="CYCLIC NUCLEOTIDE PHOSPHODIESTERASE"/>
    <property type="match status" value="1"/>
</dbReference>
<feature type="binding site" evidence="4">
    <location>
        <position position="176"/>
    </location>
    <ligand>
        <name>Zn(2+)</name>
        <dbReference type="ChEBI" id="CHEBI:29105"/>
        <label>1</label>
    </ligand>
</feature>
<feature type="binding site" evidence="4">
    <location>
        <position position="215"/>
    </location>
    <ligand>
        <name>Zn(2+)</name>
        <dbReference type="ChEBI" id="CHEBI:29105"/>
        <label>1</label>
    </ligand>
</feature>
<feature type="region of interest" description="Disordered" evidence="6">
    <location>
        <begin position="740"/>
        <end position="769"/>
    </location>
</feature>
<dbReference type="InterPro" id="IPR036971">
    <property type="entry name" value="PDEase_catalytic_dom_sf"/>
</dbReference>
<reference evidence="8" key="1">
    <citation type="submission" date="2020-05" db="EMBL/GenBank/DDBJ databases">
        <title>Phylogenomic resolution of chytrid fungi.</title>
        <authorList>
            <person name="Stajich J.E."/>
            <person name="Amses K."/>
            <person name="Simmons R."/>
            <person name="Seto K."/>
            <person name="Myers J."/>
            <person name="Bonds A."/>
            <person name="Quandt C.A."/>
            <person name="Barry K."/>
            <person name="Liu P."/>
            <person name="Grigoriev I."/>
            <person name="Longcore J.E."/>
            <person name="James T.Y."/>
        </authorList>
    </citation>
    <scope>NUCLEOTIDE SEQUENCE</scope>
    <source>
        <strain evidence="8">JEL0379</strain>
    </source>
</reference>
<evidence type="ECO:0000256" key="2">
    <source>
        <dbReference type="ARBA" id="ARBA00022801"/>
    </source>
</evidence>
<evidence type="ECO:0000256" key="5">
    <source>
        <dbReference type="RuleBase" id="RU363067"/>
    </source>
</evidence>
<comment type="caution">
    <text evidence="8">The sequence shown here is derived from an EMBL/GenBank/DDBJ whole genome shotgun (WGS) entry which is preliminary data.</text>
</comment>
<dbReference type="InterPro" id="IPR023174">
    <property type="entry name" value="PDEase_CS"/>
</dbReference>
<name>A0AAD5TEV3_9FUNG</name>
<keyword evidence="9" id="KW-1185">Reference proteome</keyword>
<dbReference type="Proteomes" id="UP001212152">
    <property type="component" value="Unassembled WGS sequence"/>
</dbReference>